<organism evidence="2">
    <name type="scientific">Eutreptiella gymnastica</name>
    <dbReference type="NCBI Taxonomy" id="73025"/>
    <lineage>
        <taxon>Eukaryota</taxon>
        <taxon>Discoba</taxon>
        <taxon>Euglenozoa</taxon>
        <taxon>Euglenida</taxon>
        <taxon>Spirocuta</taxon>
        <taxon>Euglenophyceae</taxon>
        <taxon>Eutreptiales</taxon>
        <taxon>Eutreptiaceae</taxon>
        <taxon>Eutreptiella</taxon>
    </lineage>
</organism>
<reference evidence="2" key="1">
    <citation type="submission" date="2021-01" db="EMBL/GenBank/DDBJ databases">
        <authorList>
            <person name="Corre E."/>
            <person name="Pelletier E."/>
            <person name="Niang G."/>
            <person name="Scheremetjew M."/>
            <person name="Finn R."/>
            <person name="Kale V."/>
            <person name="Holt S."/>
            <person name="Cochrane G."/>
            <person name="Meng A."/>
            <person name="Brown T."/>
            <person name="Cohen L."/>
        </authorList>
    </citation>
    <scope>NUCLEOTIDE SEQUENCE</scope>
    <source>
        <strain evidence="2">CCMP1594</strain>
    </source>
</reference>
<accession>A0A7S4FU78</accession>
<gene>
    <name evidence="2" type="ORF">EGYM00163_LOCUS25972</name>
</gene>
<dbReference type="AlphaFoldDB" id="A0A7S4FU78"/>
<name>A0A7S4FU78_9EUGL</name>
<proteinExistence type="predicted"/>
<sequence length="104" mass="12128">MKQQRRHCQLQQNPYCRFLRKKQYRQPPRAGESKKMGRHISETSERKLGHREIDMHCNVHEEIHWMSSASAVSYPVKRSTVAVCTHTWPKGADCQIAISMPPCP</sequence>
<evidence type="ECO:0000256" key="1">
    <source>
        <dbReference type="SAM" id="MobiDB-lite"/>
    </source>
</evidence>
<protein>
    <submittedName>
        <fullName evidence="2">Uncharacterized protein</fullName>
    </submittedName>
</protein>
<dbReference type="EMBL" id="HBJA01074030">
    <property type="protein sequence ID" value="CAE0814816.1"/>
    <property type="molecule type" value="Transcribed_RNA"/>
</dbReference>
<feature type="compositionally biased region" description="Basic and acidic residues" evidence="1">
    <location>
        <begin position="31"/>
        <end position="51"/>
    </location>
</feature>
<feature type="region of interest" description="Disordered" evidence="1">
    <location>
        <begin position="24"/>
        <end position="51"/>
    </location>
</feature>
<evidence type="ECO:0000313" key="2">
    <source>
        <dbReference type="EMBL" id="CAE0814816.1"/>
    </source>
</evidence>